<keyword evidence="5" id="KW-0902">Two-component regulatory system</keyword>
<proteinExistence type="predicted"/>
<dbReference type="InterPro" id="IPR003594">
    <property type="entry name" value="HATPase_dom"/>
</dbReference>
<dbReference type="PANTHER" id="PTHR24421">
    <property type="entry name" value="NITRATE/NITRITE SENSOR PROTEIN NARX-RELATED"/>
    <property type="match status" value="1"/>
</dbReference>
<gene>
    <name evidence="8" type="ORF">AWR27_16640</name>
</gene>
<feature type="domain" description="Histidine kinase/HSP90-like ATPase" evidence="7">
    <location>
        <begin position="540"/>
        <end position="632"/>
    </location>
</feature>
<evidence type="ECO:0000259" key="7">
    <source>
        <dbReference type="SMART" id="SM00387"/>
    </source>
</evidence>
<dbReference type="Pfam" id="PF07696">
    <property type="entry name" value="7TMR-DISMED2"/>
    <property type="match status" value="1"/>
</dbReference>
<dbReference type="AlphaFoldDB" id="A0A1P9WZL4"/>
<evidence type="ECO:0000313" key="9">
    <source>
        <dbReference type="Proteomes" id="UP000187941"/>
    </source>
</evidence>
<feature type="transmembrane region" description="Helical" evidence="6">
    <location>
        <begin position="307"/>
        <end position="325"/>
    </location>
</feature>
<dbReference type="SMART" id="SM00387">
    <property type="entry name" value="HATPase_c"/>
    <property type="match status" value="1"/>
</dbReference>
<evidence type="ECO:0000256" key="2">
    <source>
        <dbReference type="ARBA" id="ARBA00012438"/>
    </source>
</evidence>
<feature type="transmembrane region" description="Helical" evidence="6">
    <location>
        <begin position="337"/>
        <end position="357"/>
    </location>
</feature>
<dbReference type="PANTHER" id="PTHR24421:SF10">
    <property type="entry name" value="NITRATE_NITRITE SENSOR PROTEIN NARQ"/>
    <property type="match status" value="1"/>
</dbReference>
<feature type="transmembrane region" description="Helical" evidence="6">
    <location>
        <begin position="213"/>
        <end position="233"/>
    </location>
</feature>
<comment type="catalytic activity">
    <reaction evidence="1">
        <text>ATP + protein L-histidine = ADP + protein N-phospho-L-histidine.</text>
        <dbReference type="EC" id="2.7.13.3"/>
    </reaction>
</comment>
<protein>
    <recommendedName>
        <fullName evidence="2">histidine kinase</fullName>
        <ecNumber evidence="2">2.7.13.3</ecNumber>
    </recommendedName>
</protein>
<dbReference type="InterPro" id="IPR011622">
    <property type="entry name" value="7TMR_DISM_rcpt_extracell_dom2"/>
</dbReference>
<dbReference type="InterPro" id="IPR050482">
    <property type="entry name" value="Sensor_HK_TwoCompSys"/>
</dbReference>
<dbReference type="EMBL" id="CP014263">
    <property type="protein sequence ID" value="AQG80802.1"/>
    <property type="molecule type" value="Genomic_DNA"/>
</dbReference>
<dbReference type="Pfam" id="PF02518">
    <property type="entry name" value="HATPase_c"/>
    <property type="match status" value="1"/>
</dbReference>
<keyword evidence="6" id="KW-0472">Membrane</keyword>
<dbReference type="STRING" id="1178516.AWR27_16640"/>
<dbReference type="SUPFAM" id="SSF55874">
    <property type="entry name" value="ATPase domain of HSP90 chaperone/DNA topoisomerase II/histidine kinase"/>
    <property type="match status" value="1"/>
</dbReference>
<sequence length="637" mass="71982">MPKFSLTVGLSLYGVGLVVLTLLDVFSSSSLLNLDGFGYSLTDSFSHTSLNNRVLIAPAFRLVPGESLTSLQGRIRQSFVPNRNGHVIAHGHSSAVPEGWVYFRLDNASDTSKNVVLSMPQHRCSRATLFLERTGPSMANRLDSIATLLNDTPLANRFFLSYRHAFPITLSPGQQVGVLLRTNAYVGYHEFDLKLSSRHSFLNDTLSDIIREWLIIFTCLIIGIISLFIGVAAPSPLMSTFGFMMLMITLQVSFFYGYLSPLPYPESTSFTSITIGTNIKLLLDITVQLFIYQAIKPIIREFRWYKPVMWTLIGICSVCILLHLLPPHFYAYTKLPINRIMTGMSLVNLIWIGYFSFVAYRRAGIVYIGLFFLLLMGDVIVKQLSELIQGNDVSLLKYPAQNPLLLIAMLTYLIASQFRRELVTKQRLQKQVSTTRQHMDTLRREEIERIGRDLHDQVGNTLASALGYITSTQQNSDKPHQLIRDAITELRFLSHNLVKDDDRPLTEKVETLVSRFNDFAPIRFIFQDYTEKKANSLPQIQQQSIYGILQELLTNTVRHSGASVAYVQFFCDDQFIEVVVEDDGAGFDLTAVQNTGIGLQNMFKRAELAQITLRFDPVPTGTSVFLSIPHNKRKKMS</sequence>
<keyword evidence="6" id="KW-0812">Transmembrane</keyword>
<dbReference type="Proteomes" id="UP000187941">
    <property type="component" value="Chromosome"/>
</dbReference>
<keyword evidence="6" id="KW-1133">Transmembrane helix</keyword>
<dbReference type="KEGG" id="smon:AWR27_16640"/>
<evidence type="ECO:0000256" key="4">
    <source>
        <dbReference type="ARBA" id="ARBA00022777"/>
    </source>
</evidence>
<feature type="transmembrane region" description="Helical" evidence="6">
    <location>
        <begin position="364"/>
        <end position="381"/>
    </location>
</feature>
<dbReference type="CDD" id="cd16917">
    <property type="entry name" value="HATPase_UhpB-NarQ-NarX-like"/>
    <property type="match status" value="1"/>
</dbReference>
<evidence type="ECO:0000256" key="1">
    <source>
        <dbReference type="ARBA" id="ARBA00000085"/>
    </source>
</evidence>
<evidence type="ECO:0000256" key="5">
    <source>
        <dbReference type="ARBA" id="ARBA00023012"/>
    </source>
</evidence>
<evidence type="ECO:0000256" key="6">
    <source>
        <dbReference type="SAM" id="Phobius"/>
    </source>
</evidence>
<dbReference type="Gene3D" id="3.30.565.10">
    <property type="entry name" value="Histidine kinase-like ATPase, C-terminal domain"/>
    <property type="match status" value="1"/>
</dbReference>
<dbReference type="GO" id="GO:0000160">
    <property type="term" value="P:phosphorelay signal transduction system"/>
    <property type="evidence" value="ECO:0007669"/>
    <property type="project" value="UniProtKB-KW"/>
</dbReference>
<accession>A0A1P9WZL4</accession>
<keyword evidence="9" id="KW-1185">Reference proteome</keyword>
<reference evidence="8 9" key="1">
    <citation type="submission" date="2016-01" db="EMBL/GenBank/DDBJ databases">
        <authorList>
            <person name="Oliw E.H."/>
        </authorList>
    </citation>
    <scope>NUCLEOTIDE SEQUENCE [LARGE SCALE GENOMIC DNA]</scope>
    <source>
        <strain evidence="8 9">DY10</strain>
    </source>
</reference>
<dbReference type="EC" id="2.7.13.3" evidence="2"/>
<dbReference type="GO" id="GO:0004673">
    <property type="term" value="F:protein histidine kinase activity"/>
    <property type="evidence" value="ECO:0007669"/>
    <property type="project" value="UniProtKB-EC"/>
</dbReference>
<keyword evidence="4" id="KW-0418">Kinase</keyword>
<dbReference type="InterPro" id="IPR036890">
    <property type="entry name" value="HATPase_C_sf"/>
</dbReference>
<feature type="transmembrane region" description="Helical" evidence="6">
    <location>
        <begin position="279"/>
        <end position="295"/>
    </location>
</feature>
<organism evidence="8 9">
    <name type="scientific">Spirosoma montaniterrae</name>
    <dbReference type="NCBI Taxonomy" id="1178516"/>
    <lineage>
        <taxon>Bacteria</taxon>
        <taxon>Pseudomonadati</taxon>
        <taxon>Bacteroidota</taxon>
        <taxon>Cytophagia</taxon>
        <taxon>Cytophagales</taxon>
        <taxon>Cytophagaceae</taxon>
        <taxon>Spirosoma</taxon>
    </lineage>
</organism>
<evidence type="ECO:0000313" key="8">
    <source>
        <dbReference type="EMBL" id="AQG80802.1"/>
    </source>
</evidence>
<keyword evidence="3" id="KW-0808">Transferase</keyword>
<name>A0A1P9WZL4_9BACT</name>
<evidence type="ECO:0000256" key="3">
    <source>
        <dbReference type="ARBA" id="ARBA00022679"/>
    </source>
</evidence>
<feature type="transmembrane region" description="Helical" evidence="6">
    <location>
        <begin position="240"/>
        <end position="259"/>
    </location>
</feature>